<feature type="signal peptide" evidence="1">
    <location>
        <begin position="1"/>
        <end position="22"/>
    </location>
</feature>
<dbReference type="EMBL" id="VITR01000025">
    <property type="protein sequence ID" value="TWB34546.1"/>
    <property type="molecule type" value="Genomic_DNA"/>
</dbReference>
<dbReference type="InterPro" id="IPR018673">
    <property type="entry name" value="DUF2141"/>
</dbReference>
<sequence length="142" mass="14717">MTLTKHAIAAFLGALFVHAAAAAGDLTVTVEGIEPGPGAVRVVLYDKADGFRHEDKAAAVQSVPATQASVTAAFLNLPPGQYAVIAYHDANGNGKLDLTLGMFPSEGWGLSLDPTVLGPPRFGASAFDVGADPVFQTVRLHY</sequence>
<organism evidence="2 3">
    <name type="scientific">Nitrospirillum amazonense</name>
    <dbReference type="NCBI Taxonomy" id="28077"/>
    <lineage>
        <taxon>Bacteria</taxon>
        <taxon>Pseudomonadati</taxon>
        <taxon>Pseudomonadota</taxon>
        <taxon>Alphaproteobacteria</taxon>
        <taxon>Rhodospirillales</taxon>
        <taxon>Azospirillaceae</taxon>
        <taxon>Nitrospirillum</taxon>
    </lineage>
</organism>
<dbReference type="AlphaFoldDB" id="A0A560GKP4"/>
<evidence type="ECO:0000256" key="1">
    <source>
        <dbReference type="SAM" id="SignalP"/>
    </source>
</evidence>
<evidence type="ECO:0000313" key="2">
    <source>
        <dbReference type="EMBL" id="TWB34546.1"/>
    </source>
</evidence>
<name>A0A560GKP4_9PROT</name>
<dbReference type="Pfam" id="PF09912">
    <property type="entry name" value="DUF2141"/>
    <property type="match status" value="1"/>
</dbReference>
<evidence type="ECO:0000313" key="3">
    <source>
        <dbReference type="Proteomes" id="UP000315751"/>
    </source>
</evidence>
<reference evidence="2 3" key="1">
    <citation type="submission" date="2019-06" db="EMBL/GenBank/DDBJ databases">
        <title>Genomic Encyclopedia of Type Strains, Phase IV (KMG-V): Genome sequencing to study the core and pangenomes of soil and plant-associated prokaryotes.</title>
        <authorList>
            <person name="Whitman W."/>
        </authorList>
    </citation>
    <scope>NUCLEOTIDE SEQUENCE [LARGE SCALE GENOMIC DNA]</scope>
    <source>
        <strain evidence="2 3">BR 11622</strain>
    </source>
</reference>
<dbReference type="Proteomes" id="UP000315751">
    <property type="component" value="Unassembled WGS sequence"/>
</dbReference>
<comment type="caution">
    <text evidence="2">The sequence shown here is derived from an EMBL/GenBank/DDBJ whole genome shotgun (WGS) entry which is preliminary data.</text>
</comment>
<gene>
    <name evidence="2" type="ORF">FBZ90_12516</name>
</gene>
<dbReference type="RefSeq" id="WP_211102344.1">
    <property type="nucleotide sequence ID" value="NZ_VITR01000025.1"/>
</dbReference>
<keyword evidence="1" id="KW-0732">Signal</keyword>
<feature type="chain" id="PRO_5021937474" evidence="1">
    <location>
        <begin position="23"/>
        <end position="142"/>
    </location>
</feature>
<keyword evidence="3" id="KW-1185">Reference proteome</keyword>
<accession>A0A560GKP4</accession>
<protein>
    <submittedName>
        <fullName evidence="2">Uncharacterized protein (DUF2141 family)</fullName>
    </submittedName>
</protein>
<proteinExistence type="predicted"/>